<dbReference type="InterPro" id="IPR010328">
    <property type="entry name" value="DUF928"/>
</dbReference>
<gene>
    <name evidence="2" type="ORF">I8752_01720</name>
</gene>
<dbReference type="EMBL" id="JAECZA010000003">
    <property type="protein sequence ID" value="MBH8571765.1"/>
    <property type="molecule type" value="Genomic_DNA"/>
</dbReference>
<reference evidence="2 3" key="1">
    <citation type="journal article" date="2021" name="Int. J. Syst. Evol. Microbiol.">
        <title>Amazonocrinis nigriterrae gen. nov., sp. nov., Atlanticothrix silvestris gen. nov., sp. nov. and Dendronalium phyllosphericum gen. nov., sp. nov., nostocacean cyanobacteria from Brazilian environments.</title>
        <authorList>
            <person name="Alvarenga D.O."/>
            <person name="Andreote A.P.D."/>
            <person name="Branco L.H.Z."/>
            <person name="Delbaje E."/>
            <person name="Cruz R.B."/>
            <person name="Varani A.M."/>
            <person name="Fiore M.F."/>
        </authorList>
    </citation>
    <scope>NUCLEOTIDE SEQUENCE [LARGE SCALE GENOMIC DNA]</scope>
    <source>
        <strain evidence="2 3">CENA369</strain>
    </source>
</reference>
<comment type="caution">
    <text evidence="2">The sequence shown here is derived from an EMBL/GenBank/DDBJ whole genome shotgun (WGS) entry which is preliminary data.</text>
</comment>
<dbReference type="AlphaFoldDB" id="A0A8J7HZ14"/>
<proteinExistence type="predicted"/>
<sequence>MKQLRISIGFICSGILMLSTQGLEQASLSASPPQPPATGTPKGNSTPGTTRPEATCKQTSKPLTALNANNGNDFTASPYPSFWFYVPYSQNDVKRAEFLLLDGQEHKTIYHTAIQLAKKPGLIEITLPRNPQTLLNPNQNYRWYLMMNCYTSRSDEPDIVVDGWIQRKIVDGDRWQNLQTDESQKLIFYTKNNLWYDAVNYLAELHFQYPHDAGIQAAWNNLLKRLDKESVAQEAFIGSITLSSQE</sequence>
<evidence type="ECO:0000313" key="3">
    <source>
        <dbReference type="Proteomes" id="UP000662314"/>
    </source>
</evidence>
<keyword evidence="3" id="KW-1185">Reference proteome</keyword>
<protein>
    <submittedName>
        <fullName evidence="2">DUF928 domain-containing protein</fullName>
    </submittedName>
</protein>
<dbReference type="Pfam" id="PF06051">
    <property type="entry name" value="DUF928"/>
    <property type="match status" value="1"/>
</dbReference>
<feature type="region of interest" description="Disordered" evidence="1">
    <location>
        <begin position="26"/>
        <end position="56"/>
    </location>
</feature>
<evidence type="ECO:0000313" key="2">
    <source>
        <dbReference type="EMBL" id="MBH8571765.1"/>
    </source>
</evidence>
<accession>A0A8J7HZ14</accession>
<evidence type="ECO:0000256" key="1">
    <source>
        <dbReference type="SAM" id="MobiDB-lite"/>
    </source>
</evidence>
<dbReference type="RefSeq" id="WP_214430603.1">
    <property type="nucleotide sequence ID" value="NZ_CAWPUQ010000133.1"/>
</dbReference>
<organism evidence="2 3">
    <name type="scientific">Dendronalium phyllosphericum CENA369</name>
    <dbReference type="NCBI Taxonomy" id="1725256"/>
    <lineage>
        <taxon>Bacteria</taxon>
        <taxon>Bacillati</taxon>
        <taxon>Cyanobacteriota</taxon>
        <taxon>Cyanophyceae</taxon>
        <taxon>Nostocales</taxon>
        <taxon>Nostocaceae</taxon>
        <taxon>Dendronalium</taxon>
        <taxon>Dendronalium phyllosphericum</taxon>
    </lineage>
</organism>
<name>A0A8J7HZ14_9NOST</name>
<dbReference type="Proteomes" id="UP000662314">
    <property type="component" value="Unassembled WGS sequence"/>
</dbReference>